<dbReference type="PANTHER" id="PTHR46098:SF1">
    <property type="entry name" value="TRNA (CYTOSINE(38)-C(5))-METHYLTRANSFERASE"/>
    <property type="match status" value="1"/>
</dbReference>
<dbReference type="PROSITE" id="PS00094">
    <property type="entry name" value="C5_MTASE_1"/>
    <property type="match status" value="1"/>
</dbReference>
<dbReference type="InterPro" id="IPR050750">
    <property type="entry name" value="C5-MTase"/>
</dbReference>
<feature type="region of interest" description="Disordered" evidence="8">
    <location>
        <begin position="345"/>
        <end position="386"/>
    </location>
</feature>
<gene>
    <name evidence="9" type="primary">dcm</name>
    <name evidence="9" type="ORF">H9652_02280</name>
</gene>
<evidence type="ECO:0000256" key="8">
    <source>
        <dbReference type="SAM" id="MobiDB-lite"/>
    </source>
</evidence>
<dbReference type="GO" id="GO:0003886">
    <property type="term" value="F:DNA (cytosine-5-)-methyltransferase activity"/>
    <property type="evidence" value="ECO:0007669"/>
    <property type="project" value="UniProtKB-EC"/>
</dbReference>
<comment type="caution">
    <text evidence="9">The sequence shown here is derived from an EMBL/GenBank/DDBJ whole genome shotgun (WGS) entry which is preliminary data.</text>
</comment>
<dbReference type="PANTHER" id="PTHR46098">
    <property type="entry name" value="TRNA (CYTOSINE(38)-C(5))-METHYLTRANSFERASE"/>
    <property type="match status" value="1"/>
</dbReference>
<dbReference type="Pfam" id="PF00145">
    <property type="entry name" value="DNA_methylase"/>
    <property type="match status" value="1"/>
</dbReference>
<proteinExistence type="inferred from homology"/>
<organism evidence="9 10">
    <name type="scientific">Oerskovia rustica</name>
    <dbReference type="NCBI Taxonomy" id="2762237"/>
    <lineage>
        <taxon>Bacteria</taxon>
        <taxon>Bacillati</taxon>
        <taxon>Actinomycetota</taxon>
        <taxon>Actinomycetes</taxon>
        <taxon>Micrococcales</taxon>
        <taxon>Cellulomonadaceae</taxon>
        <taxon>Oerskovia</taxon>
    </lineage>
</organism>
<sequence length="544" mass="60140">MSHQTETAAFRYIDLFAGIGGFHAVLDSMGGECVYAVEIDKAAQDVYEANWGMRPLGSNDKGDITLDTQTELEVNVPEHDVLVAGFPCQPFSKSGAQKGMDEIRGTLFFDIMRIVNDRKPAVVLLENVRNLAGPRHVHEWDVIIERLRKAGYRVSHTASVLSPVKVAPEFGGHPQTRDRVFIAATRVAPLRPTPEAEEALARGRIVLPDPVQDTDETVKPIALDHLKMQRPWNLMADLPLDEKNVGGSSVSVDEWRWIDHWERLVQRMRAMLAHEADRAGLPAKEIPGFPIWANVWTTDENERRAALEGAAGMAWKVSHLRKNYELYDRLRSYDAFLASTEKGATEKGATEKGATEKVATEKGADEKVATEKGADESRWTPNWLGTTRQFPESRQKMEWQAQDSGSIRDCVISMRPSGLRVKQMTHLPALVAISQTPIIGPLERRLTIEEGTLLQGLPASFKGATWKQLGNGVNTGVVAQALSAQVERDAALLELDERGRRVLAAVRETMRVTGGDLREKIAAAVTRGQAKVSRTDVVEGSRAA</sequence>
<keyword evidence="10" id="KW-1185">Reference proteome</keyword>
<evidence type="ECO:0000256" key="1">
    <source>
        <dbReference type="ARBA" id="ARBA00022603"/>
    </source>
</evidence>
<evidence type="ECO:0000256" key="2">
    <source>
        <dbReference type="ARBA" id="ARBA00022679"/>
    </source>
</evidence>
<dbReference type="InterPro" id="IPR029063">
    <property type="entry name" value="SAM-dependent_MTases_sf"/>
</dbReference>
<accession>A0ABR8RN63</accession>
<keyword evidence="2 5" id="KW-0808">Transferase</keyword>
<evidence type="ECO:0000256" key="5">
    <source>
        <dbReference type="PROSITE-ProRule" id="PRU01016"/>
    </source>
</evidence>
<dbReference type="PRINTS" id="PR00105">
    <property type="entry name" value="C5METTRFRASE"/>
</dbReference>
<dbReference type="InterPro" id="IPR018117">
    <property type="entry name" value="C5_DNA_meth_AS"/>
</dbReference>
<dbReference type="RefSeq" id="WP_191794474.1">
    <property type="nucleotide sequence ID" value="NZ_JACSQQ010000003.1"/>
</dbReference>
<evidence type="ECO:0000256" key="4">
    <source>
        <dbReference type="ARBA" id="ARBA00022747"/>
    </source>
</evidence>
<keyword evidence="1 5" id="KW-0489">Methyltransferase</keyword>
<reference evidence="9 10" key="1">
    <citation type="submission" date="2020-08" db="EMBL/GenBank/DDBJ databases">
        <title>A Genomic Blueprint of the Chicken Gut Microbiome.</title>
        <authorList>
            <person name="Gilroy R."/>
            <person name="Ravi A."/>
            <person name="Getino M."/>
            <person name="Pursley I."/>
            <person name="Horton D.L."/>
            <person name="Alikhan N.-F."/>
            <person name="Baker D."/>
            <person name="Gharbi K."/>
            <person name="Hall N."/>
            <person name="Watson M."/>
            <person name="Adriaenssens E.M."/>
            <person name="Foster-Nyarko E."/>
            <person name="Jarju S."/>
            <person name="Secka A."/>
            <person name="Antonio M."/>
            <person name="Oren A."/>
            <person name="Chaudhuri R."/>
            <person name="La Ragione R.M."/>
            <person name="Hildebrand F."/>
            <person name="Pallen M.J."/>
        </authorList>
    </citation>
    <scope>NUCLEOTIDE SEQUENCE [LARGE SCALE GENOMIC DNA]</scope>
    <source>
        <strain evidence="9 10">Sa4CUA1</strain>
    </source>
</reference>
<dbReference type="Proteomes" id="UP000641803">
    <property type="component" value="Unassembled WGS sequence"/>
</dbReference>
<dbReference type="NCBIfam" id="TIGR00675">
    <property type="entry name" value="dcm"/>
    <property type="match status" value="1"/>
</dbReference>
<dbReference type="SUPFAM" id="SSF53335">
    <property type="entry name" value="S-adenosyl-L-methionine-dependent methyltransferases"/>
    <property type="match status" value="1"/>
</dbReference>
<dbReference type="GO" id="GO:0032259">
    <property type="term" value="P:methylation"/>
    <property type="evidence" value="ECO:0007669"/>
    <property type="project" value="UniProtKB-KW"/>
</dbReference>
<keyword evidence="3 5" id="KW-0949">S-adenosyl-L-methionine</keyword>
<evidence type="ECO:0000256" key="7">
    <source>
        <dbReference type="RuleBase" id="RU000417"/>
    </source>
</evidence>
<dbReference type="InterPro" id="IPR001525">
    <property type="entry name" value="C5_MeTfrase"/>
</dbReference>
<comment type="similarity">
    <text evidence="5 6">Belongs to the class I-like SAM-binding methyltransferase superfamily. C5-methyltransferase family.</text>
</comment>
<dbReference type="Gene3D" id="3.40.50.150">
    <property type="entry name" value="Vaccinia Virus protein VP39"/>
    <property type="match status" value="1"/>
</dbReference>
<dbReference type="PROSITE" id="PS51679">
    <property type="entry name" value="SAM_MT_C5"/>
    <property type="match status" value="1"/>
</dbReference>
<evidence type="ECO:0000256" key="3">
    <source>
        <dbReference type="ARBA" id="ARBA00022691"/>
    </source>
</evidence>
<evidence type="ECO:0000256" key="6">
    <source>
        <dbReference type="RuleBase" id="RU000416"/>
    </source>
</evidence>
<evidence type="ECO:0000313" key="10">
    <source>
        <dbReference type="Proteomes" id="UP000641803"/>
    </source>
</evidence>
<protein>
    <recommendedName>
        <fullName evidence="7">Cytosine-specific methyltransferase</fullName>
        <ecNumber evidence="7">2.1.1.37</ecNumber>
    </recommendedName>
</protein>
<keyword evidence="4" id="KW-0680">Restriction system</keyword>
<dbReference type="EC" id="2.1.1.37" evidence="7"/>
<dbReference type="EMBL" id="JACSQQ010000003">
    <property type="protein sequence ID" value="MBD7949234.1"/>
    <property type="molecule type" value="Genomic_DNA"/>
</dbReference>
<feature type="compositionally biased region" description="Basic and acidic residues" evidence="8">
    <location>
        <begin position="345"/>
        <end position="378"/>
    </location>
</feature>
<comment type="catalytic activity">
    <reaction evidence="7">
        <text>a 2'-deoxycytidine in DNA + S-adenosyl-L-methionine = a 5-methyl-2'-deoxycytidine in DNA + S-adenosyl-L-homocysteine + H(+)</text>
        <dbReference type="Rhea" id="RHEA:13681"/>
        <dbReference type="Rhea" id="RHEA-COMP:11369"/>
        <dbReference type="Rhea" id="RHEA-COMP:11370"/>
        <dbReference type="ChEBI" id="CHEBI:15378"/>
        <dbReference type="ChEBI" id="CHEBI:57856"/>
        <dbReference type="ChEBI" id="CHEBI:59789"/>
        <dbReference type="ChEBI" id="CHEBI:85452"/>
        <dbReference type="ChEBI" id="CHEBI:85454"/>
        <dbReference type="EC" id="2.1.1.37"/>
    </reaction>
</comment>
<feature type="active site" evidence="5">
    <location>
        <position position="88"/>
    </location>
</feature>
<evidence type="ECO:0000313" key="9">
    <source>
        <dbReference type="EMBL" id="MBD7949234.1"/>
    </source>
</evidence>
<name>A0ABR8RN63_9CELL</name>